<dbReference type="PANTHER" id="PTHR47018:SF3">
    <property type="entry name" value="MYCBP-ASSOCIATED PROTEIN"/>
    <property type="match status" value="1"/>
</dbReference>
<dbReference type="InParanoid" id="A7SG30"/>
<dbReference type="HOGENOM" id="CLU_499046_0_0_1"/>
<evidence type="ECO:0000259" key="2">
    <source>
        <dbReference type="SMART" id="SM01114"/>
    </source>
</evidence>
<evidence type="ECO:0000313" key="3">
    <source>
        <dbReference type="EMBL" id="EDO37308.1"/>
    </source>
</evidence>
<feature type="region of interest" description="Disordered" evidence="1">
    <location>
        <begin position="403"/>
        <end position="437"/>
    </location>
</feature>
<organism evidence="3 4">
    <name type="scientific">Nematostella vectensis</name>
    <name type="common">Starlet sea anemone</name>
    <dbReference type="NCBI Taxonomy" id="45351"/>
    <lineage>
        <taxon>Eukaryota</taxon>
        <taxon>Metazoa</taxon>
        <taxon>Cnidaria</taxon>
        <taxon>Anthozoa</taxon>
        <taxon>Hexacorallia</taxon>
        <taxon>Actiniaria</taxon>
        <taxon>Edwardsiidae</taxon>
        <taxon>Nematostella</taxon>
    </lineage>
</organism>
<sequence length="546" mass="62264">MKFEDGPNSKWKKDESKKITRSQTTPYDKALCFFCDQPAKYKFSLHAVSTQAAGLSIRSAVEILGDVKLQTKLAISIDTGDAVAIDVKYQNSCYLRNVTNVLRSSQYMARNTELTCAVARETLKNQRFSQDRNQYVHVRTDFMLNVVHTKCNQMNESYVEKTPPKHQAPKQVNEPERLTIKETRDNSVISIEKDFFTDAEMKVIYDAAVLLRKRINNSESLIFTGRFDDLGEMHLPKQLHCYFRWVIHGPMDFASDKKLSEVYKRAVILRQSTISMTALLTARNCDGGFSPRNKPDRNSFPPLTQPCIKLFFEGIISYSSGTTITVANPVLPSPEKYGWKWNDGDKVWDPVMITSPPAPQAIIQLVKCKCAKDKCVTNRCQCKKSGLKCTDLCGCSANGEDCQNKSGNNDEEDNEEESDYDDDDDDDGSDHVSDSESEGKAFNIEFKLLSRYQDLKHELVDLKAQSMRNNLIFYNMNECAEEDPFAVAQKVLVTNFKFKDEEVKAIEIERAHRIGRRDPKKDKPRPLIARFLRFQDRVHPTIGLST</sequence>
<dbReference type="Gene3D" id="3.30.70.1820">
    <property type="entry name" value="L1 transposable element, RRM domain"/>
    <property type="match status" value="1"/>
</dbReference>
<dbReference type="AlphaFoldDB" id="A7SG30"/>
<feature type="compositionally biased region" description="Acidic residues" evidence="1">
    <location>
        <begin position="409"/>
        <end position="428"/>
    </location>
</feature>
<dbReference type="SMART" id="SM01114">
    <property type="entry name" value="CXC"/>
    <property type="match status" value="1"/>
</dbReference>
<reference evidence="3 4" key="1">
    <citation type="journal article" date="2007" name="Science">
        <title>Sea anemone genome reveals ancestral eumetazoan gene repertoire and genomic organization.</title>
        <authorList>
            <person name="Putnam N.H."/>
            <person name="Srivastava M."/>
            <person name="Hellsten U."/>
            <person name="Dirks B."/>
            <person name="Chapman J."/>
            <person name="Salamov A."/>
            <person name="Terry A."/>
            <person name="Shapiro H."/>
            <person name="Lindquist E."/>
            <person name="Kapitonov V.V."/>
            <person name="Jurka J."/>
            <person name="Genikhovich G."/>
            <person name="Grigoriev I.V."/>
            <person name="Lucas S.M."/>
            <person name="Steele R.E."/>
            <person name="Finnerty J.R."/>
            <person name="Technau U."/>
            <person name="Martindale M.Q."/>
            <person name="Rokhsar D.S."/>
        </authorList>
    </citation>
    <scope>NUCLEOTIDE SEQUENCE [LARGE SCALE GENOMIC DNA]</scope>
    <source>
        <strain evidence="4">CH2 X CH6</strain>
    </source>
</reference>
<protein>
    <recommendedName>
        <fullName evidence="2">Tesmin/TSO1-like CXC domain-containing protein</fullName>
    </recommendedName>
</protein>
<name>A7SG30_NEMVE</name>
<keyword evidence="4" id="KW-1185">Reference proteome</keyword>
<gene>
    <name evidence="3" type="ORF">NEMVEDRAFT_v1g211734</name>
</gene>
<accession>A7SG30</accession>
<dbReference type="PANTHER" id="PTHR47018">
    <property type="entry name" value="CXC DOMAIN-CONTAINING PROTEIN-RELATED"/>
    <property type="match status" value="1"/>
</dbReference>
<evidence type="ECO:0000256" key="1">
    <source>
        <dbReference type="SAM" id="MobiDB-lite"/>
    </source>
</evidence>
<feature type="domain" description="Tesmin/TSO1-like CXC" evidence="2">
    <location>
        <begin position="363"/>
        <end position="408"/>
    </location>
</feature>
<dbReference type="Proteomes" id="UP000001593">
    <property type="component" value="Unassembled WGS sequence"/>
</dbReference>
<dbReference type="InterPro" id="IPR033467">
    <property type="entry name" value="Tesmin/TSO1-like_CXC"/>
</dbReference>
<proteinExistence type="predicted"/>
<evidence type="ECO:0000313" key="4">
    <source>
        <dbReference type="Proteomes" id="UP000001593"/>
    </source>
</evidence>
<dbReference type="EMBL" id="DS469649">
    <property type="protein sequence ID" value="EDO37308.1"/>
    <property type="molecule type" value="Genomic_DNA"/>
</dbReference>